<feature type="compositionally biased region" description="Basic and acidic residues" evidence="1">
    <location>
        <begin position="89"/>
        <end position="98"/>
    </location>
</feature>
<dbReference type="EMBL" id="JACIJJ010000005">
    <property type="protein sequence ID" value="MBB5699743.1"/>
    <property type="molecule type" value="Genomic_DNA"/>
</dbReference>
<evidence type="ECO:0000256" key="1">
    <source>
        <dbReference type="SAM" id="MobiDB-lite"/>
    </source>
</evidence>
<proteinExistence type="predicted"/>
<dbReference type="Proteomes" id="UP000557739">
    <property type="component" value="Unassembled WGS sequence"/>
</dbReference>
<name>A0A7W9ASF2_9SPHN</name>
<protein>
    <recommendedName>
        <fullName evidence="5">Argininosuccinate lyase</fullName>
    </recommendedName>
</protein>
<keyword evidence="4" id="KW-1185">Reference proteome</keyword>
<reference evidence="3 4" key="1">
    <citation type="submission" date="2020-08" db="EMBL/GenBank/DDBJ databases">
        <title>Genomic Encyclopedia of Type Strains, Phase IV (KMG-IV): sequencing the most valuable type-strain genomes for metagenomic binning, comparative biology and taxonomic classification.</title>
        <authorList>
            <person name="Goeker M."/>
        </authorList>
    </citation>
    <scope>NUCLEOTIDE SEQUENCE [LARGE SCALE GENOMIC DNA]</scope>
    <source>
        <strain evidence="3 4">DSM 27244</strain>
    </source>
</reference>
<feature type="compositionally biased region" description="Pro residues" evidence="1">
    <location>
        <begin position="41"/>
        <end position="69"/>
    </location>
</feature>
<gene>
    <name evidence="3" type="ORF">FHR19_003117</name>
</gene>
<organism evidence="3 4">
    <name type="scientific">Sphingomonas yantingensis</name>
    <dbReference type="NCBI Taxonomy" id="1241761"/>
    <lineage>
        <taxon>Bacteria</taxon>
        <taxon>Pseudomonadati</taxon>
        <taxon>Pseudomonadota</taxon>
        <taxon>Alphaproteobacteria</taxon>
        <taxon>Sphingomonadales</taxon>
        <taxon>Sphingomonadaceae</taxon>
        <taxon>Sphingomonas</taxon>
    </lineage>
</organism>
<feature type="chain" id="PRO_5030696203" description="Argininosuccinate lyase" evidence="2">
    <location>
        <begin position="21"/>
        <end position="109"/>
    </location>
</feature>
<sequence>MRLKIRPALMLLPLALAACSGEPEVPAPEGPDANLTEAMPTPEPLPSATPEPVATPSPEPTFDAAPPPKVAEDQQMIDDAEATGMTARVTRDEQRPTDEETPVPVEEKQ</sequence>
<evidence type="ECO:0000313" key="3">
    <source>
        <dbReference type="EMBL" id="MBB5699743.1"/>
    </source>
</evidence>
<comment type="caution">
    <text evidence="3">The sequence shown here is derived from an EMBL/GenBank/DDBJ whole genome shotgun (WGS) entry which is preliminary data.</text>
</comment>
<dbReference type="PROSITE" id="PS51257">
    <property type="entry name" value="PROKAR_LIPOPROTEIN"/>
    <property type="match status" value="1"/>
</dbReference>
<accession>A0A7W9ASF2</accession>
<feature type="region of interest" description="Disordered" evidence="1">
    <location>
        <begin position="21"/>
        <end position="109"/>
    </location>
</feature>
<keyword evidence="2" id="KW-0732">Signal</keyword>
<dbReference type="AlphaFoldDB" id="A0A7W9ASF2"/>
<feature type="signal peptide" evidence="2">
    <location>
        <begin position="1"/>
        <end position="20"/>
    </location>
</feature>
<dbReference type="RefSeq" id="WP_184030277.1">
    <property type="nucleotide sequence ID" value="NZ_JACIJJ010000005.1"/>
</dbReference>
<evidence type="ECO:0000313" key="4">
    <source>
        <dbReference type="Proteomes" id="UP000557739"/>
    </source>
</evidence>
<evidence type="ECO:0000256" key="2">
    <source>
        <dbReference type="SAM" id="SignalP"/>
    </source>
</evidence>
<evidence type="ECO:0008006" key="5">
    <source>
        <dbReference type="Google" id="ProtNLM"/>
    </source>
</evidence>